<dbReference type="EMBL" id="CAFBNF010000328">
    <property type="protein sequence ID" value="CAB4962862.1"/>
    <property type="molecule type" value="Genomic_DNA"/>
</dbReference>
<dbReference type="InterPro" id="IPR029060">
    <property type="entry name" value="PIN-like_dom_sf"/>
</dbReference>
<dbReference type="SUPFAM" id="SSF88723">
    <property type="entry name" value="PIN domain-like"/>
    <property type="match status" value="1"/>
</dbReference>
<evidence type="ECO:0000256" key="4">
    <source>
        <dbReference type="ARBA" id="ARBA00022801"/>
    </source>
</evidence>
<keyword evidence="1" id="KW-1277">Toxin-antitoxin system</keyword>
<feature type="domain" description="PIN" evidence="5">
    <location>
        <begin position="5"/>
        <end position="132"/>
    </location>
</feature>
<accession>A0A6J7L7K2</accession>
<dbReference type="Gene3D" id="3.40.50.1010">
    <property type="entry name" value="5'-nuclease"/>
    <property type="match status" value="1"/>
</dbReference>
<proteinExistence type="inferred from homology"/>
<gene>
    <name evidence="6" type="ORF">UFOPK3773_02111</name>
</gene>
<dbReference type="GO" id="GO:0016788">
    <property type="term" value="F:hydrolase activity, acting on ester bonds"/>
    <property type="evidence" value="ECO:0007669"/>
    <property type="project" value="InterPro"/>
</dbReference>
<dbReference type="GO" id="GO:0045926">
    <property type="term" value="P:negative regulation of growth"/>
    <property type="evidence" value="ECO:0007669"/>
    <property type="project" value="UniProtKB-ARBA"/>
</dbReference>
<evidence type="ECO:0000256" key="1">
    <source>
        <dbReference type="ARBA" id="ARBA00022649"/>
    </source>
</evidence>
<evidence type="ECO:0000259" key="5">
    <source>
        <dbReference type="Pfam" id="PF01850"/>
    </source>
</evidence>
<dbReference type="NCBIfam" id="TIGR00028">
    <property type="entry name" value="Mtu_PIN_fam"/>
    <property type="match status" value="1"/>
</dbReference>
<dbReference type="InterPro" id="IPR002716">
    <property type="entry name" value="PIN_dom"/>
</dbReference>
<dbReference type="InterPro" id="IPR022907">
    <property type="entry name" value="VapC_family"/>
</dbReference>
<reference evidence="6" key="1">
    <citation type="submission" date="2020-05" db="EMBL/GenBank/DDBJ databases">
        <authorList>
            <person name="Chiriac C."/>
            <person name="Salcher M."/>
            <person name="Ghai R."/>
            <person name="Kavagutti S V."/>
        </authorList>
    </citation>
    <scope>NUCLEOTIDE SEQUENCE</scope>
</reference>
<keyword evidence="3" id="KW-0479">Metal-binding</keyword>
<dbReference type="GO" id="GO:0046872">
    <property type="term" value="F:metal ion binding"/>
    <property type="evidence" value="ECO:0007669"/>
    <property type="project" value="UniProtKB-KW"/>
</dbReference>
<evidence type="ECO:0000256" key="3">
    <source>
        <dbReference type="ARBA" id="ARBA00022723"/>
    </source>
</evidence>
<organism evidence="6">
    <name type="scientific">freshwater metagenome</name>
    <dbReference type="NCBI Taxonomy" id="449393"/>
    <lineage>
        <taxon>unclassified sequences</taxon>
        <taxon>metagenomes</taxon>
        <taxon>ecological metagenomes</taxon>
    </lineage>
</organism>
<keyword evidence="4" id="KW-0378">Hydrolase</keyword>
<dbReference type="Pfam" id="PF01850">
    <property type="entry name" value="PIN"/>
    <property type="match status" value="1"/>
</dbReference>
<evidence type="ECO:0000256" key="2">
    <source>
        <dbReference type="ARBA" id="ARBA00022722"/>
    </source>
</evidence>
<keyword evidence="2" id="KW-0540">Nuclease</keyword>
<protein>
    <submittedName>
        <fullName evidence="6">Unannotated protein</fullName>
    </submittedName>
</protein>
<evidence type="ECO:0000313" key="6">
    <source>
        <dbReference type="EMBL" id="CAB4962862.1"/>
    </source>
</evidence>
<dbReference type="GO" id="GO:0004540">
    <property type="term" value="F:RNA nuclease activity"/>
    <property type="evidence" value="ECO:0007669"/>
    <property type="project" value="InterPro"/>
</dbReference>
<dbReference type="InterPro" id="IPR006226">
    <property type="entry name" value="Mtu_PIN"/>
</dbReference>
<dbReference type="AlphaFoldDB" id="A0A6J7L7K2"/>
<name>A0A6J7L7K2_9ZZZZ</name>
<dbReference type="HAMAP" id="MF_00265">
    <property type="entry name" value="VapC_Nob1"/>
    <property type="match status" value="1"/>
</dbReference>
<sequence>MTIPLLDVNVLVALAWPNHVHHVAASRWFSDHHEQGWATCPLTESGFIRVSTNHRITPDARSVDEAASMLAAYRQVVGHTFWTDDVSLAMLSAPLRGAILGHRQVTDAHLIVLAQRHRGTLATFDAEAGRLAERLGADAAVITSG</sequence>